<dbReference type="SMART" id="SM00339">
    <property type="entry name" value="FH"/>
    <property type="match status" value="1"/>
</dbReference>
<feature type="domain" description="Fork-head" evidence="5">
    <location>
        <begin position="249"/>
        <end position="377"/>
    </location>
</feature>
<dbReference type="PANTHER" id="PTHR11829:SF343">
    <property type="entry name" value="FORK-HEAD DOMAIN-CONTAINING PROTEIN"/>
    <property type="match status" value="1"/>
</dbReference>
<evidence type="ECO:0000256" key="4">
    <source>
        <dbReference type="SAM" id="Phobius"/>
    </source>
</evidence>
<organism evidence="6 7">
    <name type="scientific">Actinomortierella ambigua</name>
    <dbReference type="NCBI Taxonomy" id="1343610"/>
    <lineage>
        <taxon>Eukaryota</taxon>
        <taxon>Fungi</taxon>
        <taxon>Fungi incertae sedis</taxon>
        <taxon>Mucoromycota</taxon>
        <taxon>Mortierellomycotina</taxon>
        <taxon>Mortierellomycetes</taxon>
        <taxon>Mortierellales</taxon>
        <taxon>Mortierellaceae</taxon>
        <taxon>Actinomortierella</taxon>
    </lineage>
</organism>
<feature type="DNA-binding region" description="Fork-head" evidence="2">
    <location>
        <begin position="249"/>
        <end position="377"/>
    </location>
</feature>
<evidence type="ECO:0000313" key="7">
    <source>
        <dbReference type="Proteomes" id="UP000807716"/>
    </source>
</evidence>
<gene>
    <name evidence="6" type="ORF">DFQ27_006382</name>
</gene>
<comment type="subcellular location">
    <subcellularLocation>
        <location evidence="2">Nucleus</location>
    </subcellularLocation>
</comment>
<feature type="compositionally biased region" description="Polar residues" evidence="3">
    <location>
        <begin position="17"/>
        <end position="41"/>
    </location>
</feature>
<dbReference type="Proteomes" id="UP000807716">
    <property type="component" value="Unassembled WGS sequence"/>
</dbReference>
<dbReference type="PROSITE" id="PS50039">
    <property type="entry name" value="FORK_HEAD_3"/>
    <property type="match status" value="1"/>
</dbReference>
<reference evidence="6" key="1">
    <citation type="journal article" date="2020" name="Fungal Divers.">
        <title>Resolving the Mortierellaceae phylogeny through synthesis of multi-gene phylogenetics and phylogenomics.</title>
        <authorList>
            <person name="Vandepol N."/>
            <person name="Liber J."/>
            <person name="Desiro A."/>
            <person name="Na H."/>
            <person name="Kennedy M."/>
            <person name="Barry K."/>
            <person name="Grigoriev I.V."/>
            <person name="Miller A.N."/>
            <person name="O'Donnell K."/>
            <person name="Stajich J.E."/>
            <person name="Bonito G."/>
        </authorList>
    </citation>
    <scope>NUCLEOTIDE SEQUENCE</scope>
    <source>
        <strain evidence="6">BC1065</strain>
    </source>
</reference>
<dbReference type="InterPro" id="IPR001766">
    <property type="entry name" value="Fork_head_dom"/>
</dbReference>
<evidence type="ECO:0000256" key="3">
    <source>
        <dbReference type="SAM" id="MobiDB-lite"/>
    </source>
</evidence>
<dbReference type="InterPro" id="IPR036390">
    <property type="entry name" value="WH_DNA-bd_sf"/>
</dbReference>
<evidence type="ECO:0000256" key="2">
    <source>
        <dbReference type="PROSITE-ProRule" id="PRU00089"/>
    </source>
</evidence>
<dbReference type="InterPro" id="IPR050211">
    <property type="entry name" value="FOX_domain-containing"/>
</dbReference>
<dbReference type="GO" id="GO:0005634">
    <property type="term" value="C:nucleus"/>
    <property type="evidence" value="ECO:0007669"/>
    <property type="project" value="UniProtKB-SubCell"/>
</dbReference>
<feature type="compositionally biased region" description="Basic and acidic residues" evidence="3">
    <location>
        <begin position="423"/>
        <end position="433"/>
    </location>
</feature>
<dbReference type="Gene3D" id="1.10.10.10">
    <property type="entry name" value="Winged helix-like DNA-binding domain superfamily/Winged helix DNA-binding domain"/>
    <property type="match status" value="1"/>
</dbReference>
<name>A0A9P6U1K3_9FUNG</name>
<dbReference type="Pfam" id="PF00250">
    <property type="entry name" value="Forkhead"/>
    <property type="match status" value="1"/>
</dbReference>
<feature type="compositionally biased region" description="Polar residues" evidence="3">
    <location>
        <begin position="626"/>
        <end position="636"/>
    </location>
</feature>
<dbReference type="GO" id="GO:0000978">
    <property type="term" value="F:RNA polymerase II cis-regulatory region sequence-specific DNA binding"/>
    <property type="evidence" value="ECO:0007669"/>
    <property type="project" value="TreeGrafter"/>
</dbReference>
<sequence>MEPDHHQENQSPPPTSHHLSIQTQQVAQYPTHSHDASSSFPSRYGGEDHYPGRQVPVPQAMPSSPTLYYHGYGEEYRSSNMSSSMPKHFEYSPHAHFPPQQQPPQLPPQPAQGHDYSHHHPSDYPSSPPRSSQGRYRGARDDRSIGGPFFDTSATTTTNTTAAVVVVAFLTILFIVPMLEDCRGRGHRRAVEVIRIGGATSGIDDGGDHDHILVHDRRDSHNDIDDESGYAMSVVPRHPNENQPRRRRRPNESYSNIIIKAILHSEHKRLKLSEIYEYVKKEIPQFGDDRGWQNTVRHNLSLNPCFRRETAEEAAMRSPTSPTEDFDEGQGQGQGSSNSKGKQIVKPVKRGKGSYWVLDMNELDEHFKPKKYMADQQSQNQSQQKHQQQQSQQPPQHQQQLQQQQQQGQEQSQTPVPHGTEGTVERRPSDNGRRNAPQEAVSANVSMKLMVSSPSSTAPSSFMAQASYSTMTTGETPHNDWQVDRSVLSQASMMEIDDEVASMAIAERWSSRMGPQHHARTVASASPTATAAMTNDAWSRADPAGLGNNEHESPLLNSDHRVYSGDDYDDDEDDDYDELDEDEGEDNDHDEAGVGDDVLSEEMEVEPWVTTLTTTTTTAPVGRVGTSGNSGDSLSHPQPCPPLQYRRRHHGRGAMSLASLLNPVGDPRNEFSADD</sequence>
<dbReference type="PANTHER" id="PTHR11829">
    <property type="entry name" value="FORKHEAD BOX PROTEIN"/>
    <property type="match status" value="1"/>
</dbReference>
<feature type="transmembrane region" description="Helical" evidence="4">
    <location>
        <begin position="161"/>
        <end position="179"/>
    </location>
</feature>
<evidence type="ECO:0000256" key="1">
    <source>
        <dbReference type="ARBA" id="ARBA00023125"/>
    </source>
</evidence>
<keyword evidence="4" id="KW-0472">Membrane</keyword>
<keyword evidence="7" id="KW-1185">Reference proteome</keyword>
<feature type="region of interest" description="Disordered" evidence="3">
    <location>
        <begin position="539"/>
        <end position="653"/>
    </location>
</feature>
<feature type="compositionally biased region" description="Acidic residues" evidence="3">
    <location>
        <begin position="566"/>
        <end position="589"/>
    </location>
</feature>
<feature type="compositionally biased region" description="Low complexity" evidence="3">
    <location>
        <begin position="376"/>
        <end position="413"/>
    </location>
</feature>
<dbReference type="InterPro" id="IPR036388">
    <property type="entry name" value="WH-like_DNA-bd_sf"/>
</dbReference>
<proteinExistence type="predicted"/>
<keyword evidence="2" id="KW-0539">Nucleus</keyword>
<dbReference type="GO" id="GO:0030154">
    <property type="term" value="P:cell differentiation"/>
    <property type="evidence" value="ECO:0007669"/>
    <property type="project" value="TreeGrafter"/>
</dbReference>
<keyword evidence="4" id="KW-0812">Transmembrane</keyword>
<feature type="compositionally biased region" description="Pro residues" evidence="3">
    <location>
        <begin position="100"/>
        <end position="110"/>
    </location>
</feature>
<feature type="region of interest" description="Disordered" evidence="3">
    <location>
        <begin position="1"/>
        <end position="62"/>
    </location>
</feature>
<feature type="region of interest" description="Disordered" evidence="3">
    <location>
        <begin position="77"/>
        <end position="155"/>
    </location>
</feature>
<dbReference type="CDD" id="cd00059">
    <property type="entry name" value="FH_FOX"/>
    <property type="match status" value="1"/>
</dbReference>
<dbReference type="OrthoDB" id="5954824at2759"/>
<keyword evidence="4" id="KW-1133">Transmembrane helix</keyword>
<feature type="region of interest" description="Disordered" evidence="3">
    <location>
        <begin position="372"/>
        <end position="445"/>
    </location>
</feature>
<protein>
    <recommendedName>
        <fullName evidence="5">Fork-head domain-containing protein</fullName>
    </recommendedName>
</protein>
<feature type="region of interest" description="Disordered" evidence="3">
    <location>
        <begin position="220"/>
        <end position="252"/>
    </location>
</feature>
<feature type="compositionally biased region" description="Basic and acidic residues" evidence="3">
    <location>
        <begin position="549"/>
        <end position="564"/>
    </location>
</feature>
<evidence type="ECO:0000259" key="5">
    <source>
        <dbReference type="PROSITE" id="PS50039"/>
    </source>
</evidence>
<dbReference type="GO" id="GO:0000981">
    <property type="term" value="F:DNA-binding transcription factor activity, RNA polymerase II-specific"/>
    <property type="evidence" value="ECO:0007669"/>
    <property type="project" value="TreeGrafter"/>
</dbReference>
<dbReference type="EMBL" id="JAAAJB010000472">
    <property type="protein sequence ID" value="KAG0255205.1"/>
    <property type="molecule type" value="Genomic_DNA"/>
</dbReference>
<dbReference type="GO" id="GO:0009653">
    <property type="term" value="P:anatomical structure morphogenesis"/>
    <property type="evidence" value="ECO:0007669"/>
    <property type="project" value="TreeGrafter"/>
</dbReference>
<dbReference type="PRINTS" id="PR00053">
    <property type="entry name" value="FORKHEAD"/>
</dbReference>
<evidence type="ECO:0000313" key="6">
    <source>
        <dbReference type="EMBL" id="KAG0255205.1"/>
    </source>
</evidence>
<comment type="caution">
    <text evidence="6">The sequence shown here is derived from an EMBL/GenBank/DDBJ whole genome shotgun (WGS) entry which is preliminary data.</text>
</comment>
<dbReference type="AlphaFoldDB" id="A0A9P6U1K3"/>
<accession>A0A9P6U1K3</accession>
<keyword evidence="1 2" id="KW-0238">DNA-binding</keyword>
<feature type="region of interest" description="Disordered" evidence="3">
    <location>
        <begin position="311"/>
        <end position="347"/>
    </location>
</feature>
<dbReference type="SUPFAM" id="SSF46785">
    <property type="entry name" value="Winged helix' DNA-binding domain"/>
    <property type="match status" value="1"/>
</dbReference>